<dbReference type="Gene3D" id="3.40.50.300">
    <property type="entry name" value="P-loop containing nucleotide triphosphate hydrolases"/>
    <property type="match status" value="1"/>
</dbReference>
<organism evidence="6 7">
    <name type="scientific">Pollutimonas bauzanensis</name>
    <dbReference type="NCBI Taxonomy" id="658167"/>
    <lineage>
        <taxon>Bacteria</taxon>
        <taxon>Pseudomonadati</taxon>
        <taxon>Pseudomonadota</taxon>
        <taxon>Betaproteobacteria</taxon>
        <taxon>Burkholderiales</taxon>
        <taxon>Alcaligenaceae</taxon>
        <taxon>Pollutimonas</taxon>
    </lineage>
</organism>
<dbReference type="GO" id="GO:0005524">
    <property type="term" value="F:ATP binding"/>
    <property type="evidence" value="ECO:0007669"/>
    <property type="project" value="UniProtKB-KW"/>
</dbReference>
<keyword evidence="1" id="KW-0813">Transport</keyword>
<evidence type="ECO:0000256" key="3">
    <source>
        <dbReference type="ARBA" id="ARBA00022741"/>
    </source>
</evidence>
<protein>
    <submittedName>
        <fullName evidence="6">Molybdate transport system ATP-binding protein</fullName>
    </submittedName>
</protein>
<keyword evidence="3" id="KW-0547">Nucleotide-binding</keyword>
<dbReference type="AlphaFoldDB" id="A0A1M5YRP5"/>
<dbReference type="PANTHER" id="PTHR42781">
    <property type="entry name" value="SPERMIDINE/PUTRESCINE IMPORT ATP-BINDING PROTEIN POTA"/>
    <property type="match status" value="1"/>
</dbReference>
<sequence>MISMHIKRRLQAGAREFTLDIAIESAAPRIALFGPSGSGKTLTVQAIAGLLRPDSGYIQVNGVTLYSSEQGVFLAPQARHLAYLQQNYGLFPHLNVAQNIGFGLKKGWLNPRRNALPEAARRWIEAFELEAILGSYPAEISGGQKQRVALARALAVEPRMVLLDEPLAALDSTLRQKMRGELAALQARLNIPTILITHDPADVVALADHVYQIENGRIVANCSPQQLFPSGRAAPGITQDALKIA</sequence>
<dbReference type="PANTHER" id="PTHR42781:SF4">
    <property type="entry name" value="SPERMIDINE_PUTRESCINE IMPORT ATP-BINDING PROTEIN POTA"/>
    <property type="match status" value="1"/>
</dbReference>
<dbReference type="SMART" id="SM00382">
    <property type="entry name" value="AAA"/>
    <property type="match status" value="1"/>
</dbReference>
<dbReference type="Pfam" id="PF00005">
    <property type="entry name" value="ABC_tran"/>
    <property type="match status" value="1"/>
</dbReference>
<dbReference type="GO" id="GO:0016887">
    <property type="term" value="F:ATP hydrolysis activity"/>
    <property type="evidence" value="ECO:0007669"/>
    <property type="project" value="InterPro"/>
</dbReference>
<dbReference type="InterPro" id="IPR003593">
    <property type="entry name" value="AAA+_ATPase"/>
</dbReference>
<proteinExistence type="predicted"/>
<dbReference type="RefSeq" id="WP_073105445.1">
    <property type="nucleotide sequence ID" value="NZ_FQXE01000010.1"/>
</dbReference>
<keyword evidence="4 6" id="KW-0067">ATP-binding</keyword>
<keyword evidence="2" id="KW-1003">Cell membrane</keyword>
<keyword evidence="2" id="KW-0472">Membrane</keyword>
<evidence type="ECO:0000256" key="1">
    <source>
        <dbReference type="ARBA" id="ARBA00022448"/>
    </source>
</evidence>
<evidence type="ECO:0000256" key="4">
    <source>
        <dbReference type="ARBA" id="ARBA00022840"/>
    </source>
</evidence>
<evidence type="ECO:0000313" key="7">
    <source>
        <dbReference type="Proteomes" id="UP000184226"/>
    </source>
</evidence>
<dbReference type="PROSITE" id="PS50893">
    <property type="entry name" value="ABC_TRANSPORTER_2"/>
    <property type="match status" value="1"/>
</dbReference>
<dbReference type="InterPro" id="IPR050093">
    <property type="entry name" value="ABC_SmlMolc_Importer"/>
</dbReference>
<dbReference type="InterPro" id="IPR027417">
    <property type="entry name" value="P-loop_NTPase"/>
</dbReference>
<evidence type="ECO:0000313" key="6">
    <source>
        <dbReference type="EMBL" id="SHI14787.1"/>
    </source>
</evidence>
<dbReference type="STRING" id="658167.SAMN04488135_110109"/>
<dbReference type="PROSITE" id="PS00211">
    <property type="entry name" value="ABC_TRANSPORTER_1"/>
    <property type="match status" value="1"/>
</dbReference>
<dbReference type="InterPro" id="IPR017871">
    <property type="entry name" value="ABC_transporter-like_CS"/>
</dbReference>
<reference evidence="6 7" key="1">
    <citation type="submission" date="2016-11" db="EMBL/GenBank/DDBJ databases">
        <authorList>
            <person name="Jaros S."/>
            <person name="Januszkiewicz K."/>
            <person name="Wedrychowicz H."/>
        </authorList>
    </citation>
    <scope>NUCLEOTIDE SEQUENCE [LARGE SCALE GENOMIC DNA]</scope>
    <source>
        <strain evidence="6 7">CGMCC 1.10190</strain>
    </source>
</reference>
<dbReference type="InterPro" id="IPR003439">
    <property type="entry name" value="ABC_transporter-like_ATP-bd"/>
</dbReference>
<dbReference type="SUPFAM" id="SSF52540">
    <property type="entry name" value="P-loop containing nucleoside triphosphate hydrolases"/>
    <property type="match status" value="1"/>
</dbReference>
<name>A0A1M5YRP5_9BURK</name>
<feature type="domain" description="ABC transporter" evidence="5">
    <location>
        <begin position="1"/>
        <end position="240"/>
    </location>
</feature>
<keyword evidence="7" id="KW-1185">Reference proteome</keyword>
<evidence type="ECO:0000256" key="2">
    <source>
        <dbReference type="ARBA" id="ARBA00022475"/>
    </source>
</evidence>
<dbReference type="EMBL" id="FQXE01000010">
    <property type="protein sequence ID" value="SHI14787.1"/>
    <property type="molecule type" value="Genomic_DNA"/>
</dbReference>
<accession>A0A1M5YRP5</accession>
<evidence type="ECO:0000259" key="5">
    <source>
        <dbReference type="PROSITE" id="PS50893"/>
    </source>
</evidence>
<dbReference type="Proteomes" id="UP000184226">
    <property type="component" value="Unassembled WGS sequence"/>
</dbReference>
<gene>
    <name evidence="6" type="ORF">SAMN04488135_110109</name>
</gene>